<feature type="region of interest" description="Disordered" evidence="1">
    <location>
        <begin position="1281"/>
        <end position="1302"/>
    </location>
</feature>
<feature type="compositionally biased region" description="Polar residues" evidence="1">
    <location>
        <begin position="624"/>
        <end position="636"/>
    </location>
</feature>
<feature type="region of interest" description="Disordered" evidence="1">
    <location>
        <begin position="1230"/>
        <end position="1250"/>
    </location>
</feature>
<proteinExistence type="predicted"/>
<evidence type="ECO:0000313" key="2">
    <source>
        <dbReference type="Proteomes" id="UP000694890"/>
    </source>
</evidence>
<protein>
    <submittedName>
        <fullName evidence="3">Uncharacterized protein si:ch211-106e7.2 isoform X1</fullName>
    </submittedName>
</protein>
<evidence type="ECO:0000313" key="3">
    <source>
        <dbReference type="RefSeq" id="XP_018519869.1"/>
    </source>
</evidence>
<dbReference type="KEGG" id="lcf:108875419"/>
<accession>A0AAJ7LE43</accession>
<organism evidence="2 3">
    <name type="scientific">Lates calcarifer</name>
    <name type="common">Barramundi</name>
    <name type="synonym">Holocentrus calcarifer</name>
    <dbReference type="NCBI Taxonomy" id="8187"/>
    <lineage>
        <taxon>Eukaryota</taxon>
        <taxon>Metazoa</taxon>
        <taxon>Chordata</taxon>
        <taxon>Craniata</taxon>
        <taxon>Vertebrata</taxon>
        <taxon>Euteleostomi</taxon>
        <taxon>Actinopterygii</taxon>
        <taxon>Neopterygii</taxon>
        <taxon>Teleostei</taxon>
        <taxon>Neoteleostei</taxon>
        <taxon>Acanthomorphata</taxon>
        <taxon>Carangaria</taxon>
        <taxon>Carangaria incertae sedis</taxon>
        <taxon>Centropomidae</taxon>
        <taxon>Lates</taxon>
    </lineage>
</organism>
<dbReference type="RefSeq" id="XP_018519869.1">
    <property type="nucleotide sequence ID" value="XM_018664353.2"/>
</dbReference>
<name>A0AAJ7LE43_LATCA</name>
<feature type="region of interest" description="Disordered" evidence="1">
    <location>
        <begin position="819"/>
        <end position="856"/>
    </location>
</feature>
<sequence length="1468" mass="163294">MYSCAWMNGQHQQAGPHSQSSQVSVPLIHDTMRNPQTGTADDLSQYRTMNTGVRPPQIANFNFRDGACSNRQMSNCKTSAVPHQAVSSQQPVRRHQKNHLLKFFLGHLNATGMRTGDRCLPASNEFQAVTMRNFCKKSAQKSKTQAPPSMVTTSHQQDMSGLWNQPVTAQWQPTIRTEDGNIVSDPQRCRVQNTLYQNVNRQSTNPYHAHISTATSSPYEQAVYTSTSVSAPQQNRQAVHYQNHRQNVTSSTSPPNYNEVVYQSFRRNSITTDPLSNGQIWHNSNMSQKTQQYSAQLNSSINSNSNSYQYETSCFLQETHEPTINPAADTQQQTLRAQIIARIADSLRRSCAAASSGCRPVHASSPSEARTMECNQTVQPVTSTVAEGYHSNATQPLPLHSGQSLPNTIKSVMSRAQHIVNAPPQQSSVADVFCVTTTGIGGKNGSEAGNAFFPENNNMSKGDLIGSSSDGSQLLQLLQRTQSSVMNSPDLLEKLLSVNQNDSSIHSYPGHTGTRAVAVVQPLSQESYQVANKHTSSKTINQSDECIATNTSFSNHEKFISPTVEMNREAENPNQIQSNKYVIRHSAASSDGTVAVTVQLCADEKESELATNLQVDCCHASAAQRSVTSETPSQNGDMDKSDTLAGYSDLSSVPTTPWTIDGLRNLIQDARKAQMELQDIPVCDKLLSMFWFGNSKLLVNKIKTGYYKDLIIDVTKFCSKHVTPDSVILSQVKQSPGKQHKNYYVLKDNEVYSELPYTSSWLNINEQVDDIDKEFGFPPLMHRFHTFVSDHQPDHVETVNSIPALIESDLPNKVLSQTELEPVDSGDEKQASIAETKSTRTSSHTETESDDSSDPYCSFEIQILPLEEAKVIFDQIQSSTPQSMATDSQSKEVMKSFVEEKVTDVREVTLNDSKVEKEVASAIDEICCIARWMEKIVGSDIPSLSKCKYCNGKTLEMEESMEETNELCVISKVHSDTEGENEVKVKNLSVDINPNEDDEKLHSHSDRETENISLISINDSQSSIILFSENEDLSCTEREIPDQIPDFCCPISDPEEDCVQDQFNSVVISQSDNSDDSKKETKTVLSSEVASYTSDPEEDCAQVQLTSADMAEMSLGMEEQQTKISAMAAPQTTFSLSCKQRKRKALSSQERVVPFLKKLKKCRASQSVFKNIKCNMVFVDATDSEPPASNVRTAELVLYGSAHQSKGIVSGNRKSHVSSHVSPFGVQRPPEVLSVNVNPPKRKSSIPTSEGSVKQRIYEKWWRSCPPTKIQHTRKLKTQKRTFASSSGVSLKKTETAGHTKTKKLPLSSEMGIWNTNTKCFLGLKRSRSLSNRLKLGEENMRRNVVSLKRSNQERSDAERGYCAVKPTAEKNVLRFSVLPNTFNFVDGSNRRKETTDPMSDESDFVVGTRRYRSSSKTIKTARGSWCPRPEKKYCPLDSPPVTNTSSLFQEFQKKYKDKTQPSTDKQT</sequence>
<gene>
    <name evidence="3" type="primary">si:ch211-106e7.2</name>
</gene>
<evidence type="ECO:0000256" key="1">
    <source>
        <dbReference type="SAM" id="MobiDB-lite"/>
    </source>
</evidence>
<dbReference type="Proteomes" id="UP000694890">
    <property type="component" value="Linkage group LG10"/>
</dbReference>
<feature type="compositionally biased region" description="Low complexity" evidence="1">
    <location>
        <begin position="835"/>
        <end position="844"/>
    </location>
</feature>
<dbReference type="GeneID" id="108875419"/>
<feature type="region of interest" description="Disordered" evidence="1">
    <location>
        <begin position="624"/>
        <end position="648"/>
    </location>
</feature>
<reference evidence="3" key="1">
    <citation type="submission" date="2025-08" db="UniProtKB">
        <authorList>
            <consortium name="RefSeq"/>
        </authorList>
    </citation>
    <scope>IDENTIFICATION</scope>
    <source>
        <tissue evidence="3">Brain</tissue>
    </source>
</reference>